<accession>A0ABN0BLI3</accession>
<dbReference type="Proteomes" id="UP000005101">
    <property type="component" value="Unassembled WGS sequence"/>
</dbReference>
<evidence type="ECO:0000313" key="1">
    <source>
        <dbReference type="EMBL" id="EFR53796.1"/>
    </source>
</evidence>
<protein>
    <submittedName>
        <fullName evidence="1">Uncharacterized protein</fullName>
    </submittedName>
</protein>
<name>A0ABN0BLI3_BACFG</name>
<reference evidence="1 2" key="1">
    <citation type="submission" date="2008-12" db="EMBL/GenBank/DDBJ databases">
        <title>Annotation of Bacteroides fragilis strain 3_1_12.</title>
        <authorList>
            <consortium name="The Broad Institute Genome Sequencing Platform"/>
            <person name="Ward D."/>
            <person name="Young S.K."/>
            <person name="Kodira C.D."/>
            <person name="Zeng Q."/>
            <person name="Koehrsen M."/>
            <person name="Alvarado L."/>
            <person name="Berlin A."/>
            <person name="Borenstein D."/>
            <person name="Chen Z."/>
            <person name="Engels R."/>
            <person name="Freedman E."/>
            <person name="Gellesch M."/>
            <person name="Goldberg J."/>
            <person name="Griggs A."/>
            <person name="Gujja S."/>
            <person name="Heiman D."/>
            <person name="Hepburn T."/>
            <person name="Howarth C."/>
            <person name="Jen D."/>
            <person name="Larson L."/>
            <person name="Lewis B."/>
            <person name="Mehta T."/>
            <person name="Park D."/>
            <person name="Pearson M."/>
            <person name="Roberts A."/>
            <person name="Saif S."/>
            <person name="Shea T."/>
            <person name="Shenoy N."/>
            <person name="Sisk P."/>
            <person name="Stolte C."/>
            <person name="Sykes S."/>
            <person name="Walk T."/>
            <person name="White J."/>
            <person name="Yandava C."/>
            <person name="Allen-Vercoe E."/>
            <person name="Strauss J."/>
            <person name="Ambrose C."/>
            <person name="Lander E."/>
            <person name="Nusbaum C."/>
            <person name="Galagan J."/>
            <person name="Birren B."/>
        </authorList>
    </citation>
    <scope>NUCLEOTIDE SEQUENCE [LARGE SCALE GENOMIC DNA]</scope>
    <source>
        <strain evidence="1 2">3_1_12</strain>
    </source>
</reference>
<gene>
    <name evidence="1" type="ORF">BFAG_02492</name>
</gene>
<proteinExistence type="predicted"/>
<dbReference type="EMBL" id="EQ973214">
    <property type="protein sequence ID" value="EFR53796.1"/>
    <property type="molecule type" value="Genomic_DNA"/>
</dbReference>
<organism evidence="1 2">
    <name type="scientific">Bacteroides fragilis 3_1_12</name>
    <dbReference type="NCBI Taxonomy" id="457424"/>
    <lineage>
        <taxon>Bacteria</taxon>
        <taxon>Pseudomonadati</taxon>
        <taxon>Bacteroidota</taxon>
        <taxon>Bacteroidia</taxon>
        <taxon>Bacteroidales</taxon>
        <taxon>Bacteroidaceae</taxon>
        <taxon>Bacteroides</taxon>
    </lineage>
</organism>
<evidence type="ECO:0000313" key="2">
    <source>
        <dbReference type="Proteomes" id="UP000005101"/>
    </source>
</evidence>
<keyword evidence="2" id="KW-1185">Reference proteome</keyword>
<sequence>MNYIKNNSFPNLPFHTTIHLPISSDSIEIYLHLIYISLPIRIQQFIKTT</sequence>